<dbReference type="Proteomes" id="UP000266723">
    <property type="component" value="Unassembled WGS sequence"/>
</dbReference>
<evidence type="ECO:0000256" key="1">
    <source>
        <dbReference type="SAM" id="MobiDB-lite"/>
    </source>
</evidence>
<name>A0ABQ7DWC4_BRACR</name>
<keyword evidence="3" id="KW-1185">Reference proteome</keyword>
<sequence>MSTETSSGGASGAGTSQVNESEGRALSSHHSGGKNLEHEVIRKSDIDALIKALKESGNKLRHNTPGYSFAAHTMPSRTDRLLDILENPLTAKTEHSIANKLLGKRPRSSLDKGGSVWIRSGHILKGKATVQPVQACEASQPNYLVESSNLIMDMKHGSIRSREIQEENVWVWSSWMKTTLESCGIWSNHVKGEPLKERAAEEDQTARVKSEDQLSLEENISLEKIEDVYENKINLRRMYEVRKMICELKQGKEGFNQHVKKLRCLWSELQSLRPRSCDPRVIEEWREQDVVFSLFASLDSSYGWLVKLILKEDKLPTMEEVCVLVQRLHQVMEEKKEITWSKEGTKRKKGRFRRHSKAQIRRGRCWKRSILSGYQGSYGTMKMGREAI</sequence>
<dbReference type="EMBL" id="QGKV02000649">
    <property type="protein sequence ID" value="KAF3581426.1"/>
    <property type="molecule type" value="Genomic_DNA"/>
</dbReference>
<reference evidence="2 3" key="1">
    <citation type="journal article" date="2020" name="BMC Genomics">
        <title>Intraspecific diversification of the crop wild relative Brassica cretica Lam. using demographic model selection.</title>
        <authorList>
            <person name="Kioukis A."/>
            <person name="Michalopoulou V.A."/>
            <person name="Briers L."/>
            <person name="Pirintsos S."/>
            <person name="Studholme D.J."/>
            <person name="Pavlidis P."/>
            <person name="Sarris P.F."/>
        </authorList>
    </citation>
    <scope>NUCLEOTIDE SEQUENCE [LARGE SCALE GENOMIC DNA]</scope>
    <source>
        <strain evidence="3">cv. PFS-1207/04</strain>
    </source>
</reference>
<feature type="compositionally biased region" description="Low complexity" evidence="1">
    <location>
        <begin position="1"/>
        <end position="16"/>
    </location>
</feature>
<comment type="caution">
    <text evidence="2">The sequence shown here is derived from an EMBL/GenBank/DDBJ whole genome shotgun (WGS) entry which is preliminary data.</text>
</comment>
<gene>
    <name evidence="2" type="ORF">DY000_02030621</name>
</gene>
<proteinExistence type="predicted"/>
<protein>
    <submittedName>
        <fullName evidence="2">Uncharacterized protein</fullName>
    </submittedName>
</protein>
<organism evidence="2 3">
    <name type="scientific">Brassica cretica</name>
    <name type="common">Mustard</name>
    <dbReference type="NCBI Taxonomy" id="69181"/>
    <lineage>
        <taxon>Eukaryota</taxon>
        <taxon>Viridiplantae</taxon>
        <taxon>Streptophyta</taxon>
        <taxon>Embryophyta</taxon>
        <taxon>Tracheophyta</taxon>
        <taxon>Spermatophyta</taxon>
        <taxon>Magnoliopsida</taxon>
        <taxon>eudicotyledons</taxon>
        <taxon>Gunneridae</taxon>
        <taxon>Pentapetalae</taxon>
        <taxon>rosids</taxon>
        <taxon>malvids</taxon>
        <taxon>Brassicales</taxon>
        <taxon>Brassicaceae</taxon>
        <taxon>Brassiceae</taxon>
        <taxon>Brassica</taxon>
    </lineage>
</organism>
<feature type="region of interest" description="Disordered" evidence="1">
    <location>
        <begin position="1"/>
        <end position="39"/>
    </location>
</feature>
<evidence type="ECO:0000313" key="3">
    <source>
        <dbReference type="Proteomes" id="UP000266723"/>
    </source>
</evidence>
<evidence type="ECO:0000313" key="2">
    <source>
        <dbReference type="EMBL" id="KAF3581426.1"/>
    </source>
</evidence>
<accession>A0ABQ7DWC4</accession>